<evidence type="ECO:0000256" key="1">
    <source>
        <dbReference type="SAM" id="Phobius"/>
    </source>
</evidence>
<keyword evidence="1" id="KW-1133">Transmembrane helix</keyword>
<evidence type="ECO:0000313" key="3">
    <source>
        <dbReference type="Proteomes" id="UP000195728"/>
    </source>
</evidence>
<proteinExistence type="predicted"/>
<keyword evidence="1" id="KW-0812">Transmembrane</keyword>
<reference evidence="2 3" key="1">
    <citation type="submission" date="2016-08" db="EMBL/GenBank/DDBJ databases">
        <authorList>
            <person name="Loux V."/>
            <person name="Rue O."/>
        </authorList>
    </citation>
    <scope>NUCLEOTIDE SEQUENCE [LARGE SCALE GENOMIC DNA]</scope>
    <source>
        <strain evidence="2 3">WSBC_10311</strain>
    </source>
</reference>
<feature type="transmembrane region" description="Helical" evidence="1">
    <location>
        <begin position="75"/>
        <end position="93"/>
    </location>
</feature>
<sequence>MIHMLLLKILLFGLIVISKMYVIKFQSSDEANDERGREILYKTNNVLYNILYLGILAIIVLQLIDIIPLKFLPDLLLYFALSLSVLGSIFIFINRNSKNY</sequence>
<dbReference type="EMBL" id="FMBG01000012">
    <property type="protein sequence ID" value="SCC27847.1"/>
    <property type="molecule type" value="Genomic_DNA"/>
</dbReference>
<evidence type="ECO:0008006" key="4">
    <source>
        <dbReference type="Google" id="ProtNLM"/>
    </source>
</evidence>
<organism evidence="2 3">
    <name type="scientific">Bacillus wiedmannii</name>
    <dbReference type="NCBI Taxonomy" id="1890302"/>
    <lineage>
        <taxon>Bacteria</taxon>
        <taxon>Bacillati</taxon>
        <taxon>Bacillota</taxon>
        <taxon>Bacilli</taxon>
        <taxon>Bacillales</taxon>
        <taxon>Bacillaceae</taxon>
        <taxon>Bacillus</taxon>
        <taxon>Bacillus cereus group</taxon>
    </lineage>
</organism>
<comment type="caution">
    <text evidence="2">The sequence shown here is derived from an EMBL/GenBank/DDBJ whole genome shotgun (WGS) entry which is preliminary data.</text>
</comment>
<protein>
    <recommendedName>
        <fullName evidence="4">Group-specific protein</fullName>
    </recommendedName>
</protein>
<feature type="transmembrane region" description="Helical" evidence="1">
    <location>
        <begin position="6"/>
        <end position="25"/>
    </location>
</feature>
<name>A0AB37YS47_9BACI</name>
<keyword evidence="1" id="KW-0472">Membrane</keyword>
<dbReference type="Proteomes" id="UP000195728">
    <property type="component" value="Unassembled WGS sequence"/>
</dbReference>
<feature type="transmembrane region" description="Helical" evidence="1">
    <location>
        <begin position="46"/>
        <end position="69"/>
    </location>
</feature>
<evidence type="ECO:0000313" key="2">
    <source>
        <dbReference type="EMBL" id="SCC27847.1"/>
    </source>
</evidence>
<accession>A0AB37YS47</accession>
<gene>
    <name evidence="2" type="ORF">BC10311_02370</name>
</gene>
<dbReference type="AlphaFoldDB" id="A0AB37YS47"/>